<evidence type="ECO:0000256" key="7">
    <source>
        <dbReference type="ARBA" id="ARBA00023136"/>
    </source>
</evidence>
<evidence type="ECO:0000313" key="10">
    <source>
        <dbReference type="EMBL" id="KAG6466279.1"/>
    </source>
</evidence>
<keyword evidence="7 9" id="KW-0472">Membrane</keyword>
<keyword evidence="5 9" id="KW-1133">Transmembrane helix</keyword>
<proteinExistence type="inferred from homology"/>
<dbReference type="OrthoDB" id="68611at2759"/>
<evidence type="ECO:0000256" key="2">
    <source>
        <dbReference type="ARBA" id="ARBA00007079"/>
    </source>
</evidence>
<gene>
    <name evidence="10" type="ORF">ZIOFF_075886</name>
</gene>
<keyword evidence="6" id="KW-0406">Ion transport</keyword>
<evidence type="ECO:0000256" key="5">
    <source>
        <dbReference type="ARBA" id="ARBA00022989"/>
    </source>
</evidence>
<keyword evidence="3" id="KW-0813">Transport</keyword>
<dbReference type="Proteomes" id="UP000734854">
    <property type="component" value="Unassembled WGS sequence"/>
</dbReference>
<evidence type="ECO:0000256" key="9">
    <source>
        <dbReference type="SAM" id="Phobius"/>
    </source>
</evidence>
<evidence type="ECO:0000256" key="3">
    <source>
        <dbReference type="ARBA" id="ARBA00022448"/>
    </source>
</evidence>
<comment type="caution">
    <text evidence="10">The sequence shown here is derived from an EMBL/GenBank/DDBJ whole genome shotgun (WGS) entry which is preliminary data.</text>
</comment>
<name>A0A8J5C4B9_ZINOF</name>
<accession>A0A8J5C4B9</accession>
<dbReference type="Pfam" id="PF11744">
    <property type="entry name" value="ALMT"/>
    <property type="match status" value="1"/>
</dbReference>
<evidence type="ECO:0000313" key="11">
    <source>
        <dbReference type="Proteomes" id="UP000734854"/>
    </source>
</evidence>
<evidence type="ECO:0000256" key="4">
    <source>
        <dbReference type="ARBA" id="ARBA00022692"/>
    </source>
</evidence>
<evidence type="ECO:0008006" key="12">
    <source>
        <dbReference type="Google" id="ProtNLM"/>
    </source>
</evidence>
<keyword evidence="8" id="KW-0407">Ion channel</keyword>
<dbReference type="AlphaFoldDB" id="A0A8J5C4B9"/>
<dbReference type="GO" id="GO:0015743">
    <property type="term" value="P:malate transport"/>
    <property type="evidence" value="ECO:0007669"/>
    <property type="project" value="InterPro"/>
</dbReference>
<dbReference type="InterPro" id="IPR020966">
    <property type="entry name" value="ALMT"/>
</dbReference>
<evidence type="ECO:0000256" key="8">
    <source>
        <dbReference type="ARBA" id="ARBA00023303"/>
    </source>
</evidence>
<sequence length="479" mass="51736">MAPEKEVQGGVEWRVTVPEGASAVVEPRPVNGWADLVRAWLMAAAGFGRKAWVIGADDPRKVVHGVKVGAALSLVSLFYYTRPLYDGVGGWAMWAVMTVVVVFEFTVGGCLCKGFNRAMATVTAGLLAVGVHWIASRAGETAEPVILSASVFVLASAATFSRFLPAIKARFDYGITIFILTFTFVAVSGYRVDRLLHLAQQRAYTIVIGVGICLLVCVFICPVWAGQELHLLVSGNMEKLADSLEGLAEECFMEEQGKQLPSAKSPGYKCVLNSKASEDSQANLAKWEPPHGRFRFRHPWSQYLKVAAAMRYCAYCMEALNGCVASEIKASEKMKSHLRGVCVKLSSDSSKVLKELARSIRSMEESRSIPCLVTEMKRGAQELQASLRSLPEQLMSAGGEEETTADGGGGETQRVTVSLMEGMPIITAACLLAEVSERVEGVVEAVGALAALARFDRKKAAFASVAPQEESATPQRQEV</sequence>
<evidence type="ECO:0000256" key="1">
    <source>
        <dbReference type="ARBA" id="ARBA00004141"/>
    </source>
</evidence>
<comment type="subcellular location">
    <subcellularLocation>
        <location evidence="1">Membrane</location>
        <topology evidence="1">Multi-pass membrane protein</topology>
    </subcellularLocation>
</comment>
<dbReference type="GO" id="GO:0034220">
    <property type="term" value="P:monoatomic ion transmembrane transport"/>
    <property type="evidence" value="ECO:0007669"/>
    <property type="project" value="UniProtKB-KW"/>
</dbReference>
<organism evidence="10 11">
    <name type="scientific">Zingiber officinale</name>
    <name type="common">Ginger</name>
    <name type="synonym">Amomum zingiber</name>
    <dbReference type="NCBI Taxonomy" id="94328"/>
    <lineage>
        <taxon>Eukaryota</taxon>
        <taxon>Viridiplantae</taxon>
        <taxon>Streptophyta</taxon>
        <taxon>Embryophyta</taxon>
        <taxon>Tracheophyta</taxon>
        <taxon>Spermatophyta</taxon>
        <taxon>Magnoliopsida</taxon>
        <taxon>Liliopsida</taxon>
        <taxon>Zingiberales</taxon>
        <taxon>Zingiberaceae</taxon>
        <taxon>Zingiber</taxon>
    </lineage>
</organism>
<feature type="transmembrane region" description="Helical" evidence="9">
    <location>
        <begin position="62"/>
        <end position="80"/>
    </location>
</feature>
<dbReference type="GO" id="GO:0016020">
    <property type="term" value="C:membrane"/>
    <property type="evidence" value="ECO:0007669"/>
    <property type="project" value="UniProtKB-SubCell"/>
</dbReference>
<feature type="transmembrane region" description="Helical" evidence="9">
    <location>
        <begin position="204"/>
        <end position="225"/>
    </location>
</feature>
<keyword evidence="11" id="KW-1185">Reference proteome</keyword>
<reference evidence="10 11" key="1">
    <citation type="submission" date="2020-08" db="EMBL/GenBank/DDBJ databases">
        <title>Plant Genome Project.</title>
        <authorList>
            <person name="Zhang R.-G."/>
        </authorList>
    </citation>
    <scope>NUCLEOTIDE SEQUENCE [LARGE SCALE GENOMIC DNA]</scope>
    <source>
        <tissue evidence="10">Rhizome</tissue>
    </source>
</reference>
<protein>
    <recommendedName>
        <fullName evidence="12">Aluminum-activated malate transporter 10</fullName>
    </recommendedName>
</protein>
<feature type="transmembrane region" description="Helical" evidence="9">
    <location>
        <begin position="141"/>
        <end position="161"/>
    </location>
</feature>
<keyword evidence="4 9" id="KW-0812">Transmembrane</keyword>
<dbReference type="EMBL" id="JACMSC010000181">
    <property type="protein sequence ID" value="KAG6466279.1"/>
    <property type="molecule type" value="Genomic_DNA"/>
</dbReference>
<evidence type="ECO:0000256" key="6">
    <source>
        <dbReference type="ARBA" id="ARBA00023065"/>
    </source>
</evidence>
<feature type="transmembrane region" description="Helical" evidence="9">
    <location>
        <begin position="92"/>
        <end position="111"/>
    </location>
</feature>
<dbReference type="PANTHER" id="PTHR31086">
    <property type="entry name" value="ALUMINUM-ACTIVATED MALATE TRANSPORTER 10"/>
    <property type="match status" value="1"/>
</dbReference>
<comment type="similarity">
    <text evidence="2">Belongs to the aromatic acid exporter (TC 2.A.85) family.</text>
</comment>
<feature type="transmembrane region" description="Helical" evidence="9">
    <location>
        <begin position="173"/>
        <end position="192"/>
    </location>
</feature>